<dbReference type="HOGENOM" id="CLU_125440_1_1_5"/>
<dbReference type="GO" id="GO:0003677">
    <property type="term" value="F:DNA binding"/>
    <property type="evidence" value="ECO:0007669"/>
    <property type="project" value="UniProtKB-KW"/>
</dbReference>
<dbReference type="Gene3D" id="1.10.10.10">
    <property type="entry name" value="Winged helix-like DNA-binding domain superfamily/Winged helix DNA-binding domain"/>
    <property type="match status" value="1"/>
</dbReference>
<dbReference type="Pfam" id="PF00126">
    <property type="entry name" value="HTH_1"/>
    <property type="match status" value="1"/>
</dbReference>
<dbReference type="InterPro" id="IPR051815">
    <property type="entry name" value="Molybdate_resp_trans_reg"/>
</dbReference>
<reference evidence="2 3" key="1">
    <citation type="submission" date="2013-02" db="EMBL/GenBank/DDBJ databases">
        <authorList>
            <person name="Fiebig A."/>
            <person name="Goeker M."/>
            <person name="Klenk H.-P.P."/>
        </authorList>
    </citation>
    <scope>NUCLEOTIDE SEQUENCE [LARGE SCALE GENOMIC DNA]</scope>
    <source>
        <strain evidence="2 3">DSM 19309</strain>
    </source>
</reference>
<feature type="domain" description="HTH lysR-type" evidence="1">
    <location>
        <begin position="26"/>
        <end position="86"/>
    </location>
</feature>
<name>A0A017HLE9_9RHOB</name>
<comment type="caution">
    <text evidence="2">The sequence shown here is derived from an EMBL/GenBank/DDBJ whole genome shotgun (WGS) entry which is preliminary data.</text>
</comment>
<keyword evidence="2" id="KW-0238">DNA-binding</keyword>
<organism evidence="2 3">
    <name type="scientific">Rubellimicrobium mesophilum DSM 19309</name>
    <dbReference type="NCBI Taxonomy" id="442562"/>
    <lineage>
        <taxon>Bacteria</taxon>
        <taxon>Pseudomonadati</taxon>
        <taxon>Pseudomonadota</taxon>
        <taxon>Alphaproteobacteria</taxon>
        <taxon>Rhodobacterales</taxon>
        <taxon>Roseobacteraceae</taxon>
        <taxon>Rubellimicrobium</taxon>
    </lineage>
</organism>
<gene>
    <name evidence="2" type="ORF">Rumeso_03453</name>
</gene>
<dbReference type="GO" id="GO:0003700">
    <property type="term" value="F:DNA-binding transcription factor activity"/>
    <property type="evidence" value="ECO:0007669"/>
    <property type="project" value="InterPro"/>
</dbReference>
<evidence type="ECO:0000313" key="3">
    <source>
        <dbReference type="Proteomes" id="UP000019666"/>
    </source>
</evidence>
<dbReference type="InterPro" id="IPR036388">
    <property type="entry name" value="WH-like_DNA-bd_sf"/>
</dbReference>
<dbReference type="InterPro" id="IPR000847">
    <property type="entry name" value="LysR_HTH_N"/>
</dbReference>
<dbReference type="STRING" id="442562.Rumeso_03453"/>
<dbReference type="PANTHER" id="PTHR30432:SF1">
    <property type="entry name" value="DNA-BINDING TRANSCRIPTIONAL DUAL REGULATOR MODE"/>
    <property type="match status" value="1"/>
</dbReference>
<dbReference type="AlphaFoldDB" id="A0A017HLE9"/>
<dbReference type="RefSeq" id="WP_037283912.1">
    <property type="nucleotide sequence ID" value="NZ_KK088629.1"/>
</dbReference>
<dbReference type="SUPFAM" id="SSF46785">
    <property type="entry name" value="Winged helix' DNA-binding domain"/>
    <property type="match status" value="1"/>
</dbReference>
<proteinExistence type="predicted"/>
<dbReference type="OrthoDB" id="9800709at2"/>
<dbReference type="PANTHER" id="PTHR30432">
    <property type="entry name" value="TRANSCRIPTIONAL REGULATOR MODE"/>
    <property type="match status" value="1"/>
</dbReference>
<evidence type="ECO:0000259" key="1">
    <source>
        <dbReference type="Pfam" id="PF00126"/>
    </source>
</evidence>
<dbReference type="InterPro" id="IPR036390">
    <property type="entry name" value="WH_DNA-bd_sf"/>
</dbReference>
<evidence type="ECO:0000313" key="2">
    <source>
        <dbReference type="EMBL" id="EYD74988.1"/>
    </source>
</evidence>
<protein>
    <submittedName>
        <fullName evidence="2">DNA-binding protein domain protein of ModE</fullName>
    </submittedName>
</protein>
<dbReference type="EMBL" id="AOSK01000096">
    <property type="protein sequence ID" value="EYD74988.1"/>
    <property type="molecule type" value="Genomic_DNA"/>
</dbReference>
<dbReference type="PATRIC" id="fig|442562.3.peg.3399"/>
<keyword evidence="3" id="KW-1185">Reference proteome</keyword>
<sequence>MNAEDLPIHLRIPLGEGVRFGPGKAELLTRIRETGSVTAAAQGMGMSYRRAWSLVSEANKAFRAPLVELSRGGEGGGGARLTKEGEAVLASYRALEDLVLKDGAAYIAAIRDRADMSGRK</sequence>
<accession>A0A017HLE9</accession>
<dbReference type="Proteomes" id="UP000019666">
    <property type="component" value="Unassembled WGS sequence"/>
</dbReference>